<evidence type="ECO:0000256" key="1">
    <source>
        <dbReference type="ARBA" id="ARBA00038299"/>
    </source>
</evidence>
<dbReference type="EMBL" id="JAPFFF010000014">
    <property type="protein sequence ID" value="KAK8870641.1"/>
    <property type="molecule type" value="Genomic_DNA"/>
</dbReference>
<feature type="compositionally biased region" description="Acidic residues" evidence="2">
    <location>
        <begin position="421"/>
        <end position="445"/>
    </location>
</feature>
<keyword evidence="5" id="KW-1185">Reference proteome</keyword>
<dbReference type="PANTHER" id="PTHR12341:SF7">
    <property type="entry name" value="5'-3' EXORIBONUCLEASE 1"/>
    <property type="match status" value="1"/>
</dbReference>
<evidence type="ECO:0000313" key="4">
    <source>
        <dbReference type="EMBL" id="KAK8870641.1"/>
    </source>
</evidence>
<name>A0ABR2IZA6_9EUKA</name>
<dbReference type="InterPro" id="IPR004859">
    <property type="entry name" value="Xrn1_N"/>
</dbReference>
<feature type="domain" description="Xrn1 N-terminal" evidence="3">
    <location>
        <begin position="1"/>
        <end position="98"/>
    </location>
</feature>
<feature type="region of interest" description="Disordered" evidence="2">
    <location>
        <begin position="418"/>
        <end position="449"/>
    </location>
</feature>
<dbReference type="Proteomes" id="UP001470230">
    <property type="component" value="Unassembled WGS sequence"/>
</dbReference>
<accession>A0ABR2IZA6</accession>
<protein>
    <submittedName>
        <fullName evidence="4">5'-3' exoribonuclease 1</fullName>
    </submittedName>
</protein>
<feature type="region of interest" description="Disordered" evidence="2">
    <location>
        <begin position="617"/>
        <end position="649"/>
    </location>
</feature>
<dbReference type="Pfam" id="PF03159">
    <property type="entry name" value="XRN_N"/>
    <property type="match status" value="2"/>
</dbReference>
<comment type="similarity">
    <text evidence="1">Belongs to the 5'-3' exonuclease family.</text>
</comment>
<dbReference type="Gene3D" id="3.40.50.12390">
    <property type="match status" value="1"/>
</dbReference>
<dbReference type="PANTHER" id="PTHR12341">
    <property type="entry name" value="5'-&gt;3' EXORIBONUCLEASE"/>
    <property type="match status" value="1"/>
</dbReference>
<evidence type="ECO:0000256" key="2">
    <source>
        <dbReference type="SAM" id="MobiDB-lite"/>
    </source>
</evidence>
<sequence>MVIQFLIKWINQNFSECATKTERNATQCDTLFIDAFQLYFNALENSEDHDTFVRKYLGSVRNSVLSSNPSQTIFIFLDGPCPAIRFQKLRERWFASCHIDGFEIDNDDFELDERESDEETAHAALEKYIKKLINYDNVNAKSIIYSSVTTPGESKYKFFNYFREMKNDKDYIENSRNFILSNTNEMFFLALQFIDDHFFILKPNHMLYDIDIFRNLILYYMTLEEPFPGSNGADQQHNKINKEQYDSVVSKMNHHLKQQIINDVIGLSIVVSSENFPPFPEIKRLGTTAYTFSKVLNSYKELNQPYISIQIRMSANKTKASKIPEFTPLIVDNCFCLPSLQKIMRKFMQIYCENKKVGKKAADVNKNSKANKNVNAFDIGIDVSNDFYQSKNDGPNLHSKSKSKKKSNKKEANIFDVGIYDSDDNDNESDNDENVQDETEFEDKIDDNHYSENNNDFDFEICNEEDDDDENNVDDYQIESQQLFRLFNFTWQLYSNNCPSWSFYYQFKGSPPLDIALDLMQQEGIEAFNTEDANDITDPMFKNFVIYPVEVKNQFPPCLYDLKIPPSPIAKYWPLGAVDPKDIPIMNLKEVKKYFNAARKKMNESELRRGEISKTEVITKSPKRRQQSRFNRQGFQQPRTYNVNPFDDF</sequence>
<evidence type="ECO:0000313" key="5">
    <source>
        <dbReference type="Proteomes" id="UP001470230"/>
    </source>
</evidence>
<dbReference type="InterPro" id="IPR027073">
    <property type="entry name" value="5_3_exoribonuclease"/>
</dbReference>
<reference evidence="4 5" key="1">
    <citation type="submission" date="2024-04" db="EMBL/GenBank/DDBJ databases">
        <title>Tritrichomonas musculus Genome.</title>
        <authorList>
            <person name="Alves-Ferreira E."/>
            <person name="Grigg M."/>
            <person name="Lorenzi H."/>
            <person name="Galac M."/>
        </authorList>
    </citation>
    <scope>NUCLEOTIDE SEQUENCE [LARGE SCALE GENOMIC DNA]</scope>
    <source>
        <strain evidence="4 5">EAF2021</strain>
    </source>
</reference>
<gene>
    <name evidence="4" type="ORF">M9Y10_008528</name>
</gene>
<organism evidence="4 5">
    <name type="scientific">Tritrichomonas musculus</name>
    <dbReference type="NCBI Taxonomy" id="1915356"/>
    <lineage>
        <taxon>Eukaryota</taxon>
        <taxon>Metamonada</taxon>
        <taxon>Parabasalia</taxon>
        <taxon>Tritrichomonadida</taxon>
        <taxon>Tritrichomonadidae</taxon>
        <taxon>Tritrichomonas</taxon>
    </lineage>
</organism>
<evidence type="ECO:0000259" key="3">
    <source>
        <dbReference type="Pfam" id="PF03159"/>
    </source>
</evidence>
<comment type="caution">
    <text evidence="4">The sequence shown here is derived from an EMBL/GenBank/DDBJ whole genome shotgun (WGS) entry which is preliminary data.</text>
</comment>
<feature type="domain" description="Xrn1 N-terminal" evidence="3">
    <location>
        <begin position="122"/>
        <end position="202"/>
    </location>
</feature>
<proteinExistence type="inferred from homology"/>
<feature type="compositionally biased region" description="Polar residues" evidence="2">
    <location>
        <begin position="628"/>
        <end position="643"/>
    </location>
</feature>